<protein>
    <submittedName>
        <fullName evidence="2">Integral membrane protein</fullName>
    </submittedName>
</protein>
<organism evidence="2 3">
    <name type="scientific">Afipia felis</name>
    <name type="common">Cat scratch disease bacillus</name>
    <dbReference type="NCBI Taxonomy" id="1035"/>
    <lineage>
        <taxon>Bacteria</taxon>
        <taxon>Pseudomonadati</taxon>
        <taxon>Pseudomonadota</taxon>
        <taxon>Alphaproteobacteria</taxon>
        <taxon>Hyphomicrobiales</taxon>
        <taxon>Nitrobacteraceae</taxon>
        <taxon>Afipia</taxon>
    </lineage>
</organism>
<keyword evidence="1" id="KW-1133">Transmembrane helix</keyword>
<feature type="transmembrane region" description="Helical" evidence="1">
    <location>
        <begin position="77"/>
        <end position="97"/>
    </location>
</feature>
<evidence type="ECO:0000256" key="1">
    <source>
        <dbReference type="SAM" id="Phobius"/>
    </source>
</evidence>
<dbReference type="Proteomes" id="UP000035762">
    <property type="component" value="Unassembled WGS sequence"/>
</dbReference>
<dbReference type="Pfam" id="PF09955">
    <property type="entry name" value="DUF2189"/>
    <property type="match status" value="1"/>
</dbReference>
<gene>
    <name evidence="2" type="ORF">BN961_01372</name>
</gene>
<feature type="transmembrane region" description="Helical" evidence="1">
    <location>
        <begin position="125"/>
        <end position="155"/>
    </location>
</feature>
<dbReference type="EMBL" id="CCAZ020000001">
    <property type="protein sequence ID" value="CEG07966.1"/>
    <property type="molecule type" value="Genomic_DNA"/>
</dbReference>
<dbReference type="InterPro" id="IPR018692">
    <property type="entry name" value="DUF2189"/>
</dbReference>
<feature type="transmembrane region" description="Helical" evidence="1">
    <location>
        <begin position="47"/>
        <end position="65"/>
    </location>
</feature>
<accession>A0A090MKM4</accession>
<keyword evidence="1" id="KW-0472">Membrane</keyword>
<name>A0A090MKM4_AFIFE</name>
<dbReference type="OrthoDB" id="9809543at2"/>
<reference evidence="2 3" key="1">
    <citation type="journal article" date="2014" name="Genome Announc.">
        <title>Genome Sequence of Afipia felis Strain 76713, Isolated in Hospital Water Using an Amoeba Co-Culture Procedure.</title>
        <authorList>
            <person name="Benamar S."/>
            <person name="La Scola B."/>
            <person name="Croce O."/>
        </authorList>
    </citation>
    <scope>NUCLEOTIDE SEQUENCE [LARGE SCALE GENOMIC DNA]</scope>
    <source>
        <strain evidence="2 3">76713</strain>
    </source>
</reference>
<comment type="caution">
    <text evidence="2">The sequence shown here is derived from an EMBL/GenBank/DDBJ whole genome shotgun (WGS) entry which is preliminary data.</text>
</comment>
<keyword evidence="3" id="KW-1185">Reference proteome</keyword>
<proteinExistence type="predicted"/>
<dbReference type="RefSeq" id="WP_048756018.1">
    <property type="nucleotide sequence ID" value="NZ_CCAZ020000001.1"/>
</dbReference>
<dbReference type="AlphaFoldDB" id="A0A090MKM4"/>
<feature type="transmembrane region" description="Helical" evidence="1">
    <location>
        <begin position="227"/>
        <end position="256"/>
    </location>
</feature>
<keyword evidence="1" id="KW-0812">Transmembrane</keyword>
<feature type="transmembrane region" description="Helical" evidence="1">
    <location>
        <begin position="176"/>
        <end position="203"/>
    </location>
</feature>
<evidence type="ECO:0000313" key="3">
    <source>
        <dbReference type="Proteomes" id="UP000035762"/>
    </source>
</evidence>
<evidence type="ECO:0000313" key="2">
    <source>
        <dbReference type="EMBL" id="CEG07966.1"/>
    </source>
</evidence>
<sequence length="300" mass="32273">MSSSYPSSGNTLPVPVYPANDLPAVRRIQMSDLSTCLRKGWDDFTALPSHAIILALIYPVIGLIVARLIHGYSVLPLLFPLAAGFALLGPFAAIGLYELSRRREAGQNPTASDALHVLSSPSLGAMLALGLLLMVLFAAWVTTAQAIYIACFGYAPAARIPDFIGMVLTTRQGWTLILLGCGVGLMFAIVALCISVVAFPLMLDRHASAGQAMTVSMKAVAENPQVMMAWGLIVAILLVLGSLPLFLGLAVVVPVLGHATWHLYRMVVEPATQPYREPAQPPREKRYAADFPVNLISWLR</sequence>